<feature type="compositionally biased region" description="Low complexity" evidence="12">
    <location>
        <begin position="86"/>
        <end position="111"/>
    </location>
</feature>
<dbReference type="InterPro" id="IPR000089">
    <property type="entry name" value="Biotin_lipoyl"/>
</dbReference>
<evidence type="ECO:0000256" key="9">
    <source>
        <dbReference type="ARBA" id="ARBA00023315"/>
    </source>
</evidence>
<protein>
    <recommendedName>
        <fullName evidence="5 11">Dihydrolipoyllysine-residue succinyltransferase component of 2-oxoglutarate dehydrogenase complex</fullName>
        <ecNumber evidence="4 11">2.3.1.61</ecNumber>
    </recommendedName>
    <alternativeName>
        <fullName evidence="11">2-oxoglutarate dehydrogenase complex component E2</fullName>
    </alternativeName>
</protein>
<dbReference type="InterPro" id="IPR004167">
    <property type="entry name" value="PSBD"/>
</dbReference>
<dbReference type="InterPro" id="IPR006255">
    <property type="entry name" value="SucB"/>
</dbReference>
<dbReference type="Gene3D" id="2.40.50.100">
    <property type="match status" value="1"/>
</dbReference>
<feature type="region of interest" description="Disordered" evidence="12">
    <location>
        <begin position="157"/>
        <end position="186"/>
    </location>
</feature>
<evidence type="ECO:0000256" key="11">
    <source>
        <dbReference type="RuleBase" id="RU361138"/>
    </source>
</evidence>
<sequence length="414" mass="44464">MSVEIKVPILPESVSEATVATWHKQVGDAVKVDENIVDIETEKVVLEVPSTVDGVITEIRVEEGATVGEQDIIAIIEEGAAASAAPASTAPASAESASTQAPAVDSSNDDAAANDDDADKLSPAVRKMLAESNLSAEAVKGTGKNGRILKEDVQNHLKTATSDSKASATPSSPTAKTAQAGERGERRVPMTRLRATIARRLKEAQDTQAMLTTFNDVNLQAVINLRSQYKELFEKKHGTRLGFMSFFVKAAIEALKRFPAVNASIDGNDIVYHDFYDVGIAASSPRGLVVPVMRDVDQMSFADVEKSIGAYGQKAKDGKLTMDDLVGGTFTVSNGGVFGSMLSTPIVNPPQSAILGMHRIEERPIAENGEVVIRPMMYLALTYDHRIIDGKESVLFLRTIKECLEDPARLLLEL</sequence>
<feature type="domain" description="Peripheral subunit-binding (PSBD)" evidence="14">
    <location>
        <begin position="120"/>
        <end position="157"/>
    </location>
</feature>
<dbReference type="Proteomes" id="UP000253083">
    <property type="component" value="Unassembled WGS sequence"/>
</dbReference>
<evidence type="ECO:0000256" key="5">
    <source>
        <dbReference type="ARBA" id="ARBA00019511"/>
    </source>
</evidence>
<evidence type="ECO:0000259" key="14">
    <source>
        <dbReference type="PROSITE" id="PS51826"/>
    </source>
</evidence>
<gene>
    <name evidence="15" type="ORF">DFR28_104257</name>
</gene>
<dbReference type="PROSITE" id="PS00189">
    <property type="entry name" value="LIPOYL"/>
    <property type="match status" value="1"/>
</dbReference>
<evidence type="ECO:0000256" key="7">
    <source>
        <dbReference type="ARBA" id="ARBA00022679"/>
    </source>
</evidence>
<dbReference type="SUPFAM" id="SSF52777">
    <property type="entry name" value="CoA-dependent acyltransferases"/>
    <property type="match status" value="1"/>
</dbReference>
<dbReference type="OrthoDB" id="9805770at2"/>
<evidence type="ECO:0000256" key="3">
    <source>
        <dbReference type="ARBA" id="ARBA00007317"/>
    </source>
</evidence>
<evidence type="ECO:0000313" key="16">
    <source>
        <dbReference type="Proteomes" id="UP000253083"/>
    </source>
</evidence>
<evidence type="ECO:0000256" key="2">
    <source>
        <dbReference type="ARBA" id="ARBA00005145"/>
    </source>
</evidence>
<feature type="region of interest" description="Disordered" evidence="12">
    <location>
        <begin position="86"/>
        <end position="118"/>
    </location>
</feature>
<feature type="compositionally biased region" description="Low complexity" evidence="12">
    <location>
        <begin position="158"/>
        <end position="178"/>
    </location>
</feature>
<comment type="caution">
    <text evidence="15">The sequence shown here is derived from an EMBL/GenBank/DDBJ whole genome shotgun (WGS) entry which is preliminary data.</text>
</comment>
<dbReference type="CDD" id="cd06849">
    <property type="entry name" value="lipoyl_domain"/>
    <property type="match status" value="1"/>
</dbReference>
<dbReference type="GO" id="GO:0006099">
    <property type="term" value="P:tricarboxylic acid cycle"/>
    <property type="evidence" value="ECO:0007669"/>
    <property type="project" value="UniProtKB-UniRule"/>
</dbReference>
<reference evidence="15 16" key="1">
    <citation type="submission" date="2018-06" db="EMBL/GenBank/DDBJ databases">
        <title>Genomic Encyclopedia of Type Strains, Phase IV (KMG-IV): sequencing the most valuable type-strain genomes for metagenomic binning, comparative biology and taxonomic classification.</title>
        <authorList>
            <person name="Goeker M."/>
        </authorList>
    </citation>
    <scope>NUCLEOTIDE SEQUENCE [LARGE SCALE GENOMIC DNA]</scope>
    <source>
        <strain evidence="15 16">DSM 24032</strain>
    </source>
</reference>
<evidence type="ECO:0000256" key="4">
    <source>
        <dbReference type="ARBA" id="ARBA00012945"/>
    </source>
</evidence>
<dbReference type="GO" id="GO:0004149">
    <property type="term" value="F:dihydrolipoyllysine-residue succinyltransferase activity"/>
    <property type="evidence" value="ECO:0007669"/>
    <property type="project" value="UniProtKB-UniRule"/>
</dbReference>
<evidence type="ECO:0000256" key="12">
    <source>
        <dbReference type="SAM" id="MobiDB-lite"/>
    </source>
</evidence>
<comment type="catalytic activity">
    <reaction evidence="10 11">
        <text>N(6)-[(R)-dihydrolipoyl]-L-lysyl-[protein] + succinyl-CoA = N(6)-[(R)-S(8)-succinyldihydrolipoyl]-L-lysyl-[protein] + CoA</text>
        <dbReference type="Rhea" id="RHEA:15213"/>
        <dbReference type="Rhea" id="RHEA-COMP:10475"/>
        <dbReference type="Rhea" id="RHEA-COMP:20092"/>
        <dbReference type="ChEBI" id="CHEBI:57287"/>
        <dbReference type="ChEBI" id="CHEBI:57292"/>
        <dbReference type="ChEBI" id="CHEBI:83100"/>
        <dbReference type="ChEBI" id="CHEBI:83120"/>
        <dbReference type="EC" id="2.3.1.61"/>
    </reaction>
</comment>
<dbReference type="FunCoup" id="A0A395JHE2">
    <property type="interactions" value="597"/>
</dbReference>
<evidence type="ECO:0000256" key="10">
    <source>
        <dbReference type="ARBA" id="ARBA00052761"/>
    </source>
</evidence>
<keyword evidence="6 11" id="KW-0816">Tricarboxylic acid cycle</keyword>
<dbReference type="Pfam" id="PF02817">
    <property type="entry name" value="E3_binding"/>
    <property type="match status" value="1"/>
</dbReference>
<dbReference type="Gene3D" id="4.10.320.10">
    <property type="entry name" value="E3-binding domain"/>
    <property type="match status" value="1"/>
</dbReference>
<dbReference type="SUPFAM" id="SSF47005">
    <property type="entry name" value="Peripheral subunit-binding domain of 2-oxo acid dehydrogenase complex"/>
    <property type="match status" value="1"/>
</dbReference>
<dbReference type="FunFam" id="3.30.559.10:FF:000007">
    <property type="entry name" value="Dihydrolipoamide acetyltransferase component of pyruvate dehydrogenase complex"/>
    <property type="match status" value="1"/>
</dbReference>
<evidence type="ECO:0000259" key="13">
    <source>
        <dbReference type="PROSITE" id="PS50968"/>
    </source>
</evidence>
<feature type="domain" description="Lipoyl-binding" evidence="13">
    <location>
        <begin position="2"/>
        <end position="77"/>
    </location>
</feature>
<dbReference type="EMBL" id="QNRT01000004">
    <property type="protein sequence ID" value="RBP49326.1"/>
    <property type="molecule type" value="Genomic_DNA"/>
</dbReference>
<dbReference type="AlphaFoldDB" id="A0A395JHE2"/>
<keyword evidence="9 11" id="KW-0012">Acyltransferase</keyword>
<dbReference type="Pfam" id="PF00364">
    <property type="entry name" value="Biotin_lipoyl"/>
    <property type="match status" value="1"/>
</dbReference>
<keyword evidence="16" id="KW-1185">Reference proteome</keyword>
<proteinExistence type="inferred from homology"/>
<evidence type="ECO:0000256" key="8">
    <source>
        <dbReference type="ARBA" id="ARBA00022823"/>
    </source>
</evidence>
<organism evidence="15 16">
    <name type="scientific">Arenicella xantha</name>
    <dbReference type="NCBI Taxonomy" id="644221"/>
    <lineage>
        <taxon>Bacteria</taxon>
        <taxon>Pseudomonadati</taxon>
        <taxon>Pseudomonadota</taxon>
        <taxon>Gammaproteobacteria</taxon>
        <taxon>Arenicellales</taxon>
        <taxon>Arenicellaceae</taxon>
        <taxon>Arenicella</taxon>
    </lineage>
</organism>
<dbReference type="InterPro" id="IPR050537">
    <property type="entry name" value="2-oxoacid_dehydrogenase"/>
</dbReference>
<keyword evidence="8 11" id="KW-0450">Lipoyl</keyword>
<dbReference type="GO" id="GO:0045252">
    <property type="term" value="C:oxoglutarate dehydrogenase complex"/>
    <property type="evidence" value="ECO:0007669"/>
    <property type="project" value="UniProtKB-UniRule"/>
</dbReference>
<dbReference type="InterPro" id="IPR011053">
    <property type="entry name" value="Single_hybrid_motif"/>
</dbReference>
<comment type="cofactor">
    <cofactor evidence="11">
        <name>(R)-lipoate</name>
        <dbReference type="ChEBI" id="CHEBI:83088"/>
    </cofactor>
    <text evidence="11">Binds 1 lipoyl cofactor covalently.</text>
</comment>
<dbReference type="Pfam" id="PF00198">
    <property type="entry name" value="2-oxoacid_dh"/>
    <property type="match status" value="1"/>
</dbReference>
<keyword evidence="7 11" id="KW-0808">Transferase</keyword>
<dbReference type="GO" id="GO:0033512">
    <property type="term" value="P:L-lysine catabolic process to acetyl-CoA via saccharopine"/>
    <property type="evidence" value="ECO:0007669"/>
    <property type="project" value="UniProtKB-UniRule"/>
</dbReference>
<dbReference type="SUPFAM" id="SSF51230">
    <property type="entry name" value="Single hybrid motif"/>
    <property type="match status" value="1"/>
</dbReference>
<comment type="pathway">
    <text evidence="2 11">Amino-acid degradation; L-lysine degradation via saccharopine pathway; glutaryl-CoA from L-lysine: step 6/6.</text>
</comment>
<evidence type="ECO:0000313" key="15">
    <source>
        <dbReference type="EMBL" id="RBP49326.1"/>
    </source>
</evidence>
<dbReference type="PANTHER" id="PTHR43416">
    <property type="entry name" value="DIHYDROLIPOYLLYSINE-RESIDUE SUCCINYLTRANSFERASE COMPONENT OF 2-OXOGLUTARATE DEHYDROGENASE COMPLEX, MITOCHONDRIAL-RELATED"/>
    <property type="match status" value="1"/>
</dbReference>
<comment type="similarity">
    <text evidence="3 11">Belongs to the 2-oxoacid dehydrogenase family.</text>
</comment>
<dbReference type="InterPro" id="IPR001078">
    <property type="entry name" value="2-oxoacid_DH_actylTfrase"/>
</dbReference>
<evidence type="ECO:0000256" key="1">
    <source>
        <dbReference type="ARBA" id="ARBA00004052"/>
    </source>
</evidence>
<dbReference type="UniPathway" id="UPA00868">
    <property type="reaction ID" value="UER00840"/>
</dbReference>
<evidence type="ECO:0000256" key="6">
    <source>
        <dbReference type="ARBA" id="ARBA00022532"/>
    </source>
</evidence>
<dbReference type="InterPro" id="IPR003016">
    <property type="entry name" value="2-oxoA_DH_lipoyl-BS"/>
</dbReference>
<dbReference type="PROSITE" id="PS50968">
    <property type="entry name" value="BIOTINYL_LIPOYL"/>
    <property type="match status" value="1"/>
</dbReference>
<dbReference type="InParanoid" id="A0A395JHE2"/>
<dbReference type="PROSITE" id="PS51826">
    <property type="entry name" value="PSBD"/>
    <property type="match status" value="1"/>
</dbReference>
<dbReference type="InterPro" id="IPR023213">
    <property type="entry name" value="CAT-like_dom_sf"/>
</dbReference>
<name>A0A395JHE2_9GAMM</name>
<accession>A0A395JHE2</accession>
<comment type="function">
    <text evidence="1 11">E2 component of the 2-oxoglutarate dehydrogenase (OGDH) complex which catalyzes the second step in the conversion of 2-oxoglutarate to succinyl-CoA and CO(2).</text>
</comment>
<dbReference type="NCBIfam" id="NF004309">
    <property type="entry name" value="PRK05704.1"/>
    <property type="match status" value="1"/>
</dbReference>
<dbReference type="EC" id="2.3.1.61" evidence="4 11"/>
<dbReference type="Gene3D" id="3.30.559.10">
    <property type="entry name" value="Chloramphenicol acetyltransferase-like domain"/>
    <property type="match status" value="1"/>
</dbReference>
<dbReference type="GO" id="GO:0005829">
    <property type="term" value="C:cytosol"/>
    <property type="evidence" value="ECO:0007669"/>
    <property type="project" value="TreeGrafter"/>
</dbReference>
<dbReference type="RefSeq" id="WP_113955187.1">
    <property type="nucleotide sequence ID" value="NZ_QNRT01000004.1"/>
</dbReference>
<dbReference type="NCBIfam" id="TIGR01347">
    <property type="entry name" value="sucB"/>
    <property type="match status" value="1"/>
</dbReference>
<dbReference type="InterPro" id="IPR036625">
    <property type="entry name" value="E3-bd_dom_sf"/>
</dbReference>
<dbReference type="PANTHER" id="PTHR43416:SF5">
    <property type="entry name" value="DIHYDROLIPOYLLYSINE-RESIDUE SUCCINYLTRANSFERASE COMPONENT OF 2-OXOGLUTARATE DEHYDROGENASE COMPLEX, MITOCHONDRIAL"/>
    <property type="match status" value="1"/>
</dbReference>